<feature type="transmembrane region" description="Helical" evidence="1">
    <location>
        <begin position="24"/>
        <end position="48"/>
    </location>
</feature>
<gene>
    <name evidence="2" type="ORF">PROAA_3880001</name>
</gene>
<evidence type="ECO:0000256" key="1">
    <source>
        <dbReference type="SAM" id="Phobius"/>
    </source>
</evidence>
<organism evidence="2 3">
    <name type="scientific">Candidatus Propionivibrio aalborgensis</name>
    <dbReference type="NCBI Taxonomy" id="1860101"/>
    <lineage>
        <taxon>Bacteria</taxon>
        <taxon>Pseudomonadati</taxon>
        <taxon>Pseudomonadota</taxon>
        <taxon>Betaproteobacteria</taxon>
        <taxon>Rhodocyclales</taxon>
        <taxon>Rhodocyclaceae</taxon>
        <taxon>Propionivibrio</taxon>
    </lineage>
</organism>
<keyword evidence="1" id="KW-0472">Membrane</keyword>
<reference evidence="2 3" key="1">
    <citation type="submission" date="2016-06" db="EMBL/GenBank/DDBJ databases">
        <authorList>
            <person name="Kjaerup R.B."/>
            <person name="Dalgaard T.S."/>
            <person name="Juul-Madsen H.R."/>
        </authorList>
    </citation>
    <scope>NUCLEOTIDE SEQUENCE [LARGE SCALE GENOMIC DNA]</scope>
    <source>
        <strain evidence="2">2</strain>
    </source>
</reference>
<protein>
    <submittedName>
        <fullName evidence="2">Uncharacterized protein</fullName>
    </submittedName>
</protein>
<evidence type="ECO:0000313" key="3">
    <source>
        <dbReference type="Proteomes" id="UP000199600"/>
    </source>
</evidence>
<dbReference type="Proteomes" id="UP000199600">
    <property type="component" value="Unassembled WGS sequence"/>
</dbReference>
<dbReference type="AlphaFoldDB" id="A0A1A8XYX8"/>
<sequence>MLFLVGAVWFPIYGNPFRAGEHLTFLEGIVAILFFLALAALCVWVGIFGQGVSPRDWRDDVALHHENRRRYHWRW</sequence>
<keyword evidence="3" id="KW-1185">Reference proteome</keyword>
<proteinExistence type="predicted"/>
<keyword evidence="1" id="KW-1133">Transmembrane helix</keyword>
<name>A0A1A8XYX8_9RHOO</name>
<evidence type="ECO:0000313" key="2">
    <source>
        <dbReference type="EMBL" id="SBT10159.1"/>
    </source>
</evidence>
<accession>A0A1A8XYX8</accession>
<dbReference type="EMBL" id="FLQY01000321">
    <property type="protein sequence ID" value="SBT10159.1"/>
    <property type="molecule type" value="Genomic_DNA"/>
</dbReference>
<keyword evidence="1" id="KW-0812">Transmembrane</keyword>